<dbReference type="Proteomes" id="UP000837801">
    <property type="component" value="Unassembled WGS sequence"/>
</dbReference>
<protein>
    <recommendedName>
        <fullName evidence="1">Transcription regulator Rua1 C-terminal domain-containing protein</fullName>
    </recommendedName>
</protein>
<dbReference type="AlphaFoldDB" id="A0A9P0QMU4"/>
<evidence type="ECO:0000313" key="3">
    <source>
        <dbReference type="Proteomes" id="UP000837801"/>
    </source>
</evidence>
<proteinExistence type="predicted"/>
<feature type="domain" description="Transcription regulator Rua1 C-terminal" evidence="1">
    <location>
        <begin position="408"/>
        <end position="534"/>
    </location>
</feature>
<dbReference type="EMBL" id="CAKXYY010000005">
    <property type="protein sequence ID" value="CAH2352158.1"/>
    <property type="molecule type" value="Genomic_DNA"/>
</dbReference>
<name>A0A9P0QMU4_9ASCO</name>
<evidence type="ECO:0000259" key="1">
    <source>
        <dbReference type="Pfam" id="PF14616"/>
    </source>
</evidence>
<evidence type="ECO:0000313" key="2">
    <source>
        <dbReference type="EMBL" id="CAH2352158.1"/>
    </source>
</evidence>
<keyword evidence="3" id="KW-1185">Reference proteome</keyword>
<reference evidence="2" key="1">
    <citation type="submission" date="2022-03" db="EMBL/GenBank/DDBJ databases">
        <authorList>
            <person name="Legras J.-L."/>
            <person name="Devillers H."/>
            <person name="Grondin C."/>
        </authorList>
    </citation>
    <scope>NUCLEOTIDE SEQUENCE</scope>
    <source>
        <strain evidence="2">CLIB 1423</strain>
    </source>
</reference>
<accession>A0A9P0QMU4</accession>
<organism evidence="2 3">
    <name type="scientific">[Candida] railenensis</name>
    <dbReference type="NCBI Taxonomy" id="45579"/>
    <lineage>
        <taxon>Eukaryota</taxon>
        <taxon>Fungi</taxon>
        <taxon>Dikarya</taxon>
        <taxon>Ascomycota</taxon>
        <taxon>Saccharomycotina</taxon>
        <taxon>Pichiomycetes</taxon>
        <taxon>Debaryomycetaceae</taxon>
        <taxon>Kurtzmaniella</taxon>
    </lineage>
</organism>
<dbReference type="OrthoDB" id="4096316at2759"/>
<dbReference type="InterPro" id="IPR028012">
    <property type="entry name" value="Rua1_C"/>
</dbReference>
<gene>
    <name evidence="2" type="ORF">CLIB1423_05S06942</name>
</gene>
<comment type="caution">
    <text evidence="2">The sequence shown here is derived from an EMBL/GenBank/DDBJ whole genome shotgun (WGS) entry which is preliminary data.</text>
</comment>
<sequence length="552" mass="63483">MSKSAFVPSDLLNYEDLNDLNFAEDPFDHYFKSLLSPKSTFYSFEGPDKIIDLSVESTNNSNFSSETLNGDEISTSVPSFDPNIKYSDLKIFQDKQFNISWDESTVNFDSDQTADHVPCFNENKSEVEETSHQHFFKFLEAETGIEFNDLIPKAQVESVSDFTKPLKGESEAQGFQNELELDFTDFEFTAFPGMEDIFNFSKSQADVDESTLCSNFPVDFPSIGSNINNLWNYPTGSGDLLDERFTMEHEPALEREGNLKREPEIESTRFCAGVASTPSVLPPADPIPNAIKRSPNQSHSPPKRMHAIGKVKSRRGSYNEQKRIPLDYSKVKLDNLIVQTNNLRNFAYVKPPMPIEELVRNKVIRFKTSDNNRITQIKRTRYIRSDLSSLASLYHNVRYEKNPCFGLDRPYEPEFISYEVDTTTELPFNETRCGLCPYCPDLKFRNFKTSTYSQHLALWHGIHTDNYLTPNPSHYGVYKLSKDKNIEKRKTVAHLASKNGVVCPVCHDIIETECSKSTLDKPLSGYLRHFRDHHRRSNFKWDPYQYFTITVE</sequence>
<dbReference type="Pfam" id="PF14616">
    <property type="entry name" value="Rua1_C"/>
    <property type="match status" value="1"/>
</dbReference>